<evidence type="ECO:0000256" key="1">
    <source>
        <dbReference type="ARBA" id="ARBA00022679"/>
    </source>
</evidence>
<dbReference type="InterPro" id="IPR035107">
    <property type="entry name" value="tRNA_thiolation_TtcA_Ctu1"/>
</dbReference>
<dbReference type="EMBL" id="JAUOZS010000001">
    <property type="protein sequence ID" value="MDT8900221.1"/>
    <property type="molecule type" value="Genomic_DNA"/>
</dbReference>
<reference evidence="3 4" key="1">
    <citation type="submission" date="2023-07" db="EMBL/GenBank/DDBJ databases">
        <title>The novel representative of Negativicutes class, Anaeroselena agilis gen. nov. sp. nov.</title>
        <authorList>
            <person name="Prokofeva M.I."/>
            <person name="Elcheninov A.G."/>
            <person name="Klyukina A."/>
            <person name="Kublanov I.V."/>
            <person name="Frolov E.N."/>
            <person name="Podosokorskaya O.A."/>
        </authorList>
    </citation>
    <scope>NUCLEOTIDE SEQUENCE [LARGE SCALE GENOMIC DNA]</scope>
    <source>
        <strain evidence="3 4">4137-cl</strain>
    </source>
</reference>
<dbReference type="Gene3D" id="3.40.50.620">
    <property type="entry name" value="HUPs"/>
    <property type="match status" value="1"/>
</dbReference>
<sequence length="264" mass="29421">MKQKLPQKFYSRLWRAIIEFDLIAAGDRILVGLSGGKDSVFLTYALAALRASSPRPFELAAVTLDPQFSADFDPAPLTAFCASLGVPHHTLNADIAGAIAKGGGKSPCFVCSYFRRAVINSFAVKNGFNKIAYAHHHDDAVETFVMGLLYTGQLQTFLPKTKLDRTGLTVVRPLIYFREKELRSTPRLHGFTPIPSPCPLDGKTKRQEVKELIRGWERADRHVFSHLAAAMRQSPATELWPQTPSRPELQAMHRAFWGKDDPDC</sequence>
<keyword evidence="1" id="KW-0808">Transferase</keyword>
<dbReference type="PANTHER" id="PTHR43686">
    <property type="entry name" value="SULFURTRANSFERASE-RELATED"/>
    <property type="match status" value="1"/>
</dbReference>
<evidence type="ECO:0000313" key="3">
    <source>
        <dbReference type="EMBL" id="MDT8900221.1"/>
    </source>
</evidence>
<dbReference type="PANTHER" id="PTHR43686:SF1">
    <property type="entry name" value="AMINOTRAN_5 DOMAIN-CONTAINING PROTEIN"/>
    <property type="match status" value="1"/>
</dbReference>
<evidence type="ECO:0000259" key="2">
    <source>
        <dbReference type="Pfam" id="PF01171"/>
    </source>
</evidence>
<accession>A0ABU3NTR6</accession>
<dbReference type="GO" id="GO:0005524">
    <property type="term" value="F:ATP binding"/>
    <property type="evidence" value="ECO:0007669"/>
    <property type="project" value="UniProtKB-KW"/>
</dbReference>
<dbReference type="PIRSF" id="PIRSF004976">
    <property type="entry name" value="ATPase_YdaO"/>
    <property type="match status" value="1"/>
</dbReference>
<keyword evidence="3" id="KW-0067">ATP-binding</keyword>
<dbReference type="InterPro" id="IPR014729">
    <property type="entry name" value="Rossmann-like_a/b/a_fold"/>
</dbReference>
<dbReference type="CDD" id="cd24138">
    <property type="entry name" value="TtcA-like"/>
    <property type="match status" value="1"/>
</dbReference>
<organism evidence="3 4">
    <name type="scientific">Anaeroselena agilis</name>
    <dbReference type="NCBI Taxonomy" id="3063788"/>
    <lineage>
        <taxon>Bacteria</taxon>
        <taxon>Bacillati</taxon>
        <taxon>Bacillota</taxon>
        <taxon>Negativicutes</taxon>
        <taxon>Acetonemataceae</taxon>
        <taxon>Anaeroselena</taxon>
    </lineage>
</organism>
<evidence type="ECO:0000313" key="4">
    <source>
        <dbReference type="Proteomes" id="UP001254848"/>
    </source>
</evidence>
<feature type="domain" description="tRNA(Ile)-lysidine/2-thiocytidine synthase N-terminal" evidence="2">
    <location>
        <begin position="29"/>
        <end position="190"/>
    </location>
</feature>
<proteinExistence type="predicted"/>
<keyword evidence="4" id="KW-1185">Reference proteome</keyword>
<dbReference type="RefSeq" id="WP_413778777.1">
    <property type="nucleotide sequence ID" value="NZ_JAUOZS010000001.1"/>
</dbReference>
<dbReference type="InterPro" id="IPR011063">
    <property type="entry name" value="TilS/TtcA_N"/>
</dbReference>
<dbReference type="Pfam" id="PF01171">
    <property type="entry name" value="ATP_bind_3"/>
    <property type="match status" value="1"/>
</dbReference>
<dbReference type="Proteomes" id="UP001254848">
    <property type="component" value="Unassembled WGS sequence"/>
</dbReference>
<protein>
    <submittedName>
        <fullName evidence="3">ATP-binding protein</fullName>
    </submittedName>
</protein>
<dbReference type="SUPFAM" id="SSF52402">
    <property type="entry name" value="Adenine nucleotide alpha hydrolases-like"/>
    <property type="match status" value="1"/>
</dbReference>
<gene>
    <name evidence="3" type="ORF">Q4T40_03080</name>
</gene>
<name>A0ABU3NTR6_9FIRM</name>
<keyword evidence="3" id="KW-0547">Nucleotide-binding</keyword>
<comment type="caution">
    <text evidence="3">The sequence shown here is derived from an EMBL/GenBank/DDBJ whole genome shotgun (WGS) entry which is preliminary data.</text>
</comment>